<dbReference type="PANTHER" id="PTHR30290">
    <property type="entry name" value="PERIPLASMIC BINDING COMPONENT OF ABC TRANSPORTER"/>
    <property type="match status" value="1"/>
</dbReference>
<organism evidence="7 8">
    <name type="scientific">Candidatus Caccousia avicola</name>
    <dbReference type="NCBI Taxonomy" id="2840721"/>
    <lineage>
        <taxon>Bacteria</taxon>
        <taxon>Bacillati</taxon>
        <taxon>Bacillota</taxon>
        <taxon>Clostridia</taxon>
        <taxon>Eubacteriales</taxon>
        <taxon>Oscillospiraceae</taxon>
        <taxon>Oscillospiraceae incertae sedis</taxon>
        <taxon>Candidatus Caccousia</taxon>
    </lineage>
</organism>
<feature type="chain" id="PRO_5039324172" evidence="5">
    <location>
        <begin position="24"/>
        <end position="539"/>
    </location>
</feature>
<name>A0A9D1ANK1_9FIRM</name>
<dbReference type="EMBL" id="DVGZ01000090">
    <property type="protein sequence ID" value="HIR47664.1"/>
    <property type="molecule type" value="Genomic_DNA"/>
</dbReference>
<sequence>MQGKRAWALLLCLLLLLPLFCGSCEEKEDTSGTGKSFTWHLSSEPKTLDPQIAQGENAAIVIGALFEGLARLDENGNPQPGAAESWESSPDNLTFTFHLREDAVWSDGETPVTAADFVYAFQRALAPVTGSPSCDPMLCIRNAAEVRSGAVAPEELGVRAEGDYTLVVELAYPVPDFPALTALPVFMPCNQEFFEGTAGRYGLDRSCILGNGPFIIDGKYGWDPGRHINLAASSTYWGETAPSNLKFPIGKAELVIEDAVSAVSDGTVDAIAVTENEAERAQENGCTITSFEDTVWGFCFILSSDASPELKNEKVRQAFLYAVDWTSLRASLPEAAGGLIPPAVHLEGESYRDSAQDVTIPARLEDAAALMREGLAELGVESPPSLTILCPEDPEITSLVNEILVEWNAAFGQYFNMAPLSEDELASRIAAGSFSAAVCSFTPERDDPAAALSCFETGNAGNVSGFSDSTYDDLISQIRHASGEEKRTACQSAEQLLVDRAVFLPISYSSHSFASAPGVSGIVFRPYGGGVDFKDARKE</sequence>
<protein>
    <submittedName>
        <fullName evidence="7">Peptide ABC transporter substrate-binding protein</fullName>
    </submittedName>
</protein>
<dbReference type="InterPro" id="IPR030678">
    <property type="entry name" value="Peptide/Ni-bd"/>
</dbReference>
<accession>A0A9D1ANK1</accession>
<dbReference type="GO" id="GO:1904680">
    <property type="term" value="F:peptide transmembrane transporter activity"/>
    <property type="evidence" value="ECO:0007669"/>
    <property type="project" value="TreeGrafter"/>
</dbReference>
<evidence type="ECO:0000256" key="1">
    <source>
        <dbReference type="ARBA" id="ARBA00004196"/>
    </source>
</evidence>
<dbReference type="SUPFAM" id="SSF53850">
    <property type="entry name" value="Periplasmic binding protein-like II"/>
    <property type="match status" value="1"/>
</dbReference>
<reference evidence="7" key="1">
    <citation type="submission" date="2020-10" db="EMBL/GenBank/DDBJ databases">
        <authorList>
            <person name="Gilroy R."/>
        </authorList>
    </citation>
    <scope>NUCLEOTIDE SEQUENCE</scope>
    <source>
        <strain evidence="7">ChiSxjej1B13-7958</strain>
    </source>
</reference>
<comment type="subcellular location">
    <subcellularLocation>
        <location evidence="1">Cell envelope</location>
    </subcellularLocation>
</comment>
<reference evidence="7" key="2">
    <citation type="journal article" date="2021" name="PeerJ">
        <title>Extensive microbial diversity within the chicken gut microbiome revealed by metagenomics and culture.</title>
        <authorList>
            <person name="Gilroy R."/>
            <person name="Ravi A."/>
            <person name="Getino M."/>
            <person name="Pursley I."/>
            <person name="Horton D.L."/>
            <person name="Alikhan N.F."/>
            <person name="Baker D."/>
            <person name="Gharbi K."/>
            <person name="Hall N."/>
            <person name="Watson M."/>
            <person name="Adriaenssens E.M."/>
            <person name="Foster-Nyarko E."/>
            <person name="Jarju S."/>
            <person name="Secka A."/>
            <person name="Antonio M."/>
            <person name="Oren A."/>
            <person name="Chaudhuri R.R."/>
            <person name="La Ragione R."/>
            <person name="Hildebrand F."/>
            <person name="Pallen M.J."/>
        </authorList>
    </citation>
    <scope>NUCLEOTIDE SEQUENCE</scope>
    <source>
        <strain evidence="7">ChiSxjej1B13-7958</strain>
    </source>
</reference>
<comment type="similarity">
    <text evidence="2">Belongs to the bacterial solute-binding protein 5 family.</text>
</comment>
<evidence type="ECO:0000256" key="2">
    <source>
        <dbReference type="ARBA" id="ARBA00005695"/>
    </source>
</evidence>
<dbReference type="GO" id="GO:0042597">
    <property type="term" value="C:periplasmic space"/>
    <property type="evidence" value="ECO:0007669"/>
    <property type="project" value="UniProtKB-ARBA"/>
</dbReference>
<evidence type="ECO:0000256" key="4">
    <source>
        <dbReference type="ARBA" id="ARBA00022729"/>
    </source>
</evidence>
<comment type="caution">
    <text evidence="7">The sequence shown here is derived from an EMBL/GenBank/DDBJ whole genome shotgun (WGS) entry which is preliminary data.</text>
</comment>
<evidence type="ECO:0000256" key="5">
    <source>
        <dbReference type="SAM" id="SignalP"/>
    </source>
</evidence>
<dbReference type="Gene3D" id="3.90.76.10">
    <property type="entry name" value="Dipeptide-binding Protein, Domain 1"/>
    <property type="match status" value="1"/>
</dbReference>
<dbReference type="PIRSF" id="PIRSF002741">
    <property type="entry name" value="MppA"/>
    <property type="match status" value="1"/>
</dbReference>
<dbReference type="GO" id="GO:0043190">
    <property type="term" value="C:ATP-binding cassette (ABC) transporter complex"/>
    <property type="evidence" value="ECO:0007669"/>
    <property type="project" value="InterPro"/>
</dbReference>
<evidence type="ECO:0000256" key="3">
    <source>
        <dbReference type="ARBA" id="ARBA00022448"/>
    </source>
</evidence>
<dbReference type="Gene3D" id="3.40.190.10">
    <property type="entry name" value="Periplasmic binding protein-like II"/>
    <property type="match status" value="1"/>
</dbReference>
<evidence type="ECO:0000313" key="7">
    <source>
        <dbReference type="EMBL" id="HIR47664.1"/>
    </source>
</evidence>
<keyword evidence="4 5" id="KW-0732">Signal</keyword>
<evidence type="ECO:0000259" key="6">
    <source>
        <dbReference type="Pfam" id="PF00496"/>
    </source>
</evidence>
<dbReference type="InterPro" id="IPR039424">
    <property type="entry name" value="SBP_5"/>
</dbReference>
<dbReference type="CDD" id="cd08504">
    <property type="entry name" value="PBP2_OppA"/>
    <property type="match status" value="1"/>
</dbReference>
<dbReference type="FunFam" id="3.90.76.10:FF:000001">
    <property type="entry name" value="Oligopeptide ABC transporter substrate-binding protein"/>
    <property type="match status" value="1"/>
</dbReference>
<gene>
    <name evidence="7" type="ORF">IAB89_08435</name>
</gene>
<evidence type="ECO:0000313" key="8">
    <source>
        <dbReference type="Proteomes" id="UP000824242"/>
    </source>
</evidence>
<dbReference type="AlphaFoldDB" id="A0A9D1ANK1"/>
<dbReference type="InterPro" id="IPR000914">
    <property type="entry name" value="SBP_5_dom"/>
</dbReference>
<dbReference type="GO" id="GO:0030313">
    <property type="term" value="C:cell envelope"/>
    <property type="evidence" value="ECO:0007669"/>
    <property type="project" value="UniProtKB-SubCell"/>
</dbReference>
<proteinExistence type="inferred from homology"/>
<dbReference type="Proteomes" id="UP000824242">
    <property type="component" value="Unassembled WGS sequence"/>
</dbReference>
<feature type="signal peptide" evidence="5">
    <location>
        <begin position="1"/>
        <end position="23"/>
    </location>
</feature>
<dbReference type="GO" id="GO:0015833">
    <property type="term" value="P:peptide transport"/>
    <property type="evidence" value="ECO:0007669"/>
    <property type="project" value="TreeGrafter"/>
</dbReference>
<feature type="domain" description="Solute-binding protein family 5" evidence="6">
    <location>
        <begin position="78"/>
        <end position="458"/>
    </location>
</feature>
<dbReference type="Pfam" id="PF00496">
    <property type="entry name" value="SBP_bac_5"/>
    <property type="match status" value="1"/>
</dbReference>
<dbReference type="PANTHER" id="PTHR30290:SF10">
    <property type="entry name" value="PERIPLASMIC OLIGOPEPTIDE-BINDING PROTEIN-RELATED"/>
    <property type="match status" value="1"/>
</dbReference>
<keyword evidence="3" id="KW-0813">Transport</keyword>
<dbReference type="Gene3D" id="3.10.105.10">
    <property type="entry name" value="Dipeptide-binding Protein, Domain 3"/>
    <property type="match status" value="1"/>
</dbReference>